<evidence type="ECO:0000256" key="4">
    <source>
        <dbReference type="ARBA" id="ARBA00022692"/>
    </source>
</evidence>
<keyword evidence="3 7" id="KW-1134">Transmembrane beta strand</keyword>
<dbReference type="NCBIfam" id="TIGR04056">
    <property type="entry name" value="OMP_RagA_SusC"/>
    <property type="match status" value="1"/>
</dbReference>
<dbReference type="SUPFAM" id="SSF56935">
    <property type="entry name" value="Porins"/>
    <property type="match status" value="1"/>
</dbReference>
<sequence>MQKSKLKKGLYRQWSARKLFLIMKIVMVLLTIACVQASATGYSQKTITLNLKDASISDIITNIQQQTSYRFVYHNNLKLKKARINISVVNASIDYVMQSILRNSGYSYTVLNNNLVAVKAAEKQWRLITGTVTNVSGEALTGASVQVKGETVGTTTDANGHFSLDVPENSIIVISAVGYQTKEIPVNEQNNIVAVLDAVENKLDEVVIVGYGSNVRKNLLQSVSTVNAKDVAEIPTSNLSQTLAGRVPGLNITTGGGKPGRAATIRVRANDNFVTTGLPPLFVIDGIIQPDQSAFDALDATEVENISVLKDGAAASVYGVRGSNGVIVVTTRKGRKGPPQINLISSYGITAATKTPETLTAYDEAILINDLLKQNNPDNYQSLATYFADDELEYFKTHDWNLLDEYFKRPQEYRTTLNLSGGAERINYFLSGSFYKGTGSFDNVDYQKFNARAKVEAQVTDDLTVSLNMNADIRKDHKPYWEYDYDGDDMANLYQGLLTRGRMAPDYINVDGIDYPVGNLMKWHPGEVVNGNTGYNNKKFTDYQILTEVKYKVPFVKGLALRSTFANYNRNTFRKLLNRPYNLYTFNTLGSKNHIVGDQIDFSKTFIRSDGNSLREFYVNENSYQFNFYIEYDNTFGKHHIGATAVYEQFENSVNNLGASKLNVLSNELDQLDLASSNPLDYGVNGNQVDDGRLAAAGRLLYDYAGKYLLESGFRYEGSRYFIPENRYAFFPSVSVFDYKESS</sequence>
<evidence type="ECO:0000256" key="3">
    <source>
        <dbReference type="ARBA" id="ARBA00022452"/>
    </source>
</evidence>
<evidence type="ECO:0000313" key="10">
    <source>
        <dbReference type="Proteomes" id="UP001202248"/>
    </source>
</evidence>
<dbReference type="InterPro" id="IPR023997">
    <property type="entry name" value="TonB-dep_OMP_SusC/RagA_CS"/>
</dbReference>
<keyword evidence="10" id="KW-1185">Reference proteome</keyword>
<accession>A0ABS9SKU5</accession>
<evidence type="ECO:0000256" key="1">
    <source>
        <dbReference type="ARBA" id="ARBA00004571"/>
    </source>
</evidence>
<evidence type="ECO:0000256" key="2">
    <source>
        <dbReference type="ARBA" id="ARBA00022448"/>
    </source>
</evidence>
<dbReference type="Gene3D" id="2.40.170.20">
    <property type="entry name" value="TonB-dependent receptor, beta-barrel domain"/>
    <property type="match status" value="1"/>
</dbReference>
<dbReference type="InterPro" id="IPR036942">
    <property type="entry name" value="Beta-barrel_TonB_sf"/>
</dbReference>
<dbReference type="InterPro" id="IPR008969">
    <property type="entry name" value="CarboxyPept-like_regulatory"/>
</dbReference>
<gene>
    <name evidence="9" type="ORF">MKP09_14380</name>
</gene>
<keyword evidence="4 7" id="KW-0812">Transmembrane</keyword>
<protein>
    <submittedName>
        <fullName evidence="9">SusC/RagA family TonB-linked outer membrane protein</fullName>
    </submittedName>
</protein>
<organism evidence="9 10">
    <name type="scientific">Niabella ginsengisoli</name>
    <dbReference type="NCBI Taxonomy" id="522298"/>
    <lineage>
        <taxon>Bacteria</taxon>
        <taxon>Pseudomonadati</taxon>
        <taxon>Bacteroidota</taxon>
        <taxon>Chitinophagia</taxon>
        <taxon>Chitinophagales</taxon>
        <taxon>Chitinophagaceae</taxon>
        <taxon>Niabella</taxon>
    </lineage>
</organism>
<dbReference type="RefSeq" id="WP_240830668.1">
    <property type="nucleotide sequence ID" value="NZ_JAKWBL010000002.1"/>
</dbReference>
<dbReference type="Gene3D" id="2.170.130.10">
    <property type="entry name" value="TonB-dependent receptor, plug domain"/>
    <property type="match status" value="1"/>
</dbReference>
<dbReference type="Pfam" id="PF07715">
    <property type="entry name" value="Plug"/>
    <property type="match status" value="1"/>
</dbReference>
<dbReference type="Gene3D" id="3.55.50.30">
    <property type="match status" value="1"/>
</dbReference>
<comment type="similarity">
    <text evidence="7">Belongs to the TonB-dependent receptor family.</text>
</comment>
<comment type="subcellular location">
    <subcellularLocation>
        <location evidence="1 7">Cell outer membrane</location>
        <topology evidence="1 7">Multi-pass membrane protein</topology>
    </subcellularLocation>
</comment>
<feature type="domain" description="TonB-dependent receptor plug" evidence="8">
    <location>
        <begin position="217"/>
        <end position="326"/>
    </location>
</feature>
<dbReference type="EMBL" id="JAKWBL010000002">
    <property type="protein sequence ID" value="MCH5599008.1"/>
    <property type="molecule type" value="Genomic_DNA"/>
</dbReference>
<dbReference type="Proteomes" id="UP001202248">
    <property type="component" value="Unassembled WGS sequence"/>
</dbReference>
<evidence type="ECO:0000313" key="9">
    <source>
        <dbReference type="EMBL" id="MCH5599008.1"/>
    </source>
</evidence>
<comment type="caution">
    <text evidence="9">The sequence shown here is derived from an EMBL/GenBank/DDBJ whole genome shotgun (WGS) entry which is preliminary data.</text>
</comment>
<dbReference type="InterPro" id="IPR023996">
    <property type="entry name" value="TonB-dep_OMP_SusC/RagA"/>
</dbReference>
<dbReference type="Gene3D" id="2.60.40.1120">
    <property type="entry name" value="Carboxypeptidase-like, regulatory domain"/>
    <property type="match status" value="1"/>
</dbReference>
<dbReference type="SUPFAM" id="SSF49464">
    <property type="entry name" value="Carboxypeptidase regulatory domain-like"/>
    <property type="match status" value="1"/>
</dbReference>
<dbReference type="InterPro" id="IPR039426">
    <property type="entry name" value="TonB-dep_rcpt-like"/>
</dbReference>
<dbReference type="PROSITE" id="PS52016">
    <property type="entry name" value="TONB_DEPENDENT_REC_3"/>
    <property type="match status" value="1"/>
</dbReference>
<name>A0ABS9SKU5_9BACT</name>
<dbReference type="InterPro" id="IPR037066">
    <property type="entry name" value="Plug_dom_sf"/>
</dbReference>
<dbReference type="Pfam" id="PF13715">
    <property type="entry name" value="CarbopepD_reg_2"/>
    <property type="match status" value="1"/>
</dbReference>
<keyword evidence="2 7" id="KW-0813">Transport</keyword>
<dbReference type="InterPro" id="IPR012910">
    <property type="entry name" value="Plug_dom"/>
</dbReference>
<dbReference type="NCBIfam" id="TIGR04057">
    <property type="entry name" value="SusC_RagA_signa"/>
    <property type="match status" value="1"/>
</dbReference>
<reference evidence="9 10" key="1">
    <citation type="submission" date="2022-02" db="EMBL/GenBank/DDBJ databases">
        <authorList>
            <person name="Min J."/>
        </authorList>
    </citation>
    <scope>NUCLEOTIDE SEQUENCE [LARGE SCALE GENOMIC DNA]</scope>
    <source>
        <strain evidence="9 10">GR10-1</strain>
    </source>
</reference>
<evidence type="ECO:0000256" key="7">
    <source>
        <dbReference type="PROSITE-ProRule" id="PRU01360"/>
    </source>
</evidence>
<evidence type="ECO:0000256" key="5">
    <source>
        <dbReference type="ARBA" id="ARBA00023136"/>
    </source>
</evidence>
<keyword evidence="6 7" id="KW-0998">Cell outer membrane</keyword>
<evidence type="ECO:0000259" key="8">
    <source>
        <dbReference type="Pfam" id="PF07715"/>
    </source>
</evidence>
<proteinExistence type="inferred from homology"/>
<keyword evidence="5 7" id="KW-0472">Membrane</keyword>
<evidence type="ECO:0000256" key="6">
    <source>
        <dbReference type="ARBA" id="ARBA00023237"/>
    </source>
</evidence>